<dbReference type="Proteomes" id="UP000241462">
    <property type="component" value="Unassembled WGS sequence"/>
</dbReference>
<feature type="domain" description="BRCT" evidence="2">
    <location>
        <begin position="1"/>
        <end position="105"/>
    </location>
</feature>
<keyword evidence="4" id="KW-1185">Reference proteome</keyword>
<evidence type="ECO:0000313" key="4">
    <source>
        <dbReference type="Proteomes" id="UP000241462"/>
    </source>
</evidence>
<feature type="region of interest" description="Disordered" evidence="1">
    <location>
        <begin position="376"/>
        <end position="399"/>
    </location>
</feature>
<organism evidence="3 4">
    <name type="scientific">Coniella lustricola</name>
    <dbReference type="NCBI Taxonomy" id="2025994"/>
    <lineage>
        <taxon>Eukaryota</taxon>
        <taxon>Fungi</taxon>
        <taxon>Dikarya</taxon>
        <taxon>Ascomycota</taxon>
        <taxon>Pezizomycotina</taxon>
        <taxon>Sordariomycetes</taxon>
        <taxon>Sordariomycetidae</taxon>
        <taxon>Diaporthales</taxon>
        <taxon>Schizoparmaceae</taxon>
        <taxon>Coniella</taxon>
    </lineage>
</organism>
<dbReference type="Gene3D" id="3.40.50.10190">
    <property type="entry name" value="BRCT domain"/>
    <property type="match status" value="1"/>
</dbReference>
<dbReference type="InParanoid" id="A0A2T3AMT1"/>
<feature type="region of interest" description="Disordered" evidence="1">
    <location>
        <begin position="187"/>
        <end position="208"/>
    </location>
</feature>
<gene>
    <name evidence="3" type="ORF">BD289DRAFT_501964</name>
</gene>
<evidence type="ECO:0000259" key="2">
    <source>
        <dbReference type="PROSITE" id="PS50172"/>
    </source>
</evidence>
<dbReference type="OrthoDB" id="342264at2759"/>
<dbReference type="InterPro" id="IPR001357">
    <property type="entry name" value="BRCT_dom"/>
</dbReference>
<protein>
    <recommendedName>
        <fullName evidence="2">BRCT domain-containing protein</fullName>
    </recommendedName>
</protein>
<dbReference type="AlphaFoldDB" id="A0A2T3AMT1"/>
<sequence>MRQLKSIVVLIVGNLGEDAFVTADWSNPQKLSTEIKRAGMRQADRLSKAVTHLVVSRRAFREREPEVKRVLAMRLSKRKPAIVTWDWLDDVITDRKYYEHYEVYDPSKPRDIDAINAKRYKKDRIIESEDETEEEGEGGEGEEEKAATAGKVVNRPCQNSDDKGKTSPVFVDKTGITSDFVKQAQMSKRATKSSATEENTAKKEYETTKTAVENTRTACKEAGTSWQAHSQRSITLNSASSVVSNKSAVEDCPTGLPPVKRCLDFPDFPNLQSWIVAAAPRPFQDKEDQFRYCIELLRDDLKWIIRLDVSTSSTVKKAYLFWAGLYSKGTKPKVEETRNPTASLNKALDQFKVFFRGKTGYNWDERLLRAKNAQPNWQYHPPPQGKPAGTVPHEYTPGHPECVKLGAVEPILSKLQNKRKAMAPLRSSRQTKIQKP</sequence>
<dbReference type="InterPro" id="IPR036420">
    <property type="entry name" value="BRCT_dom_sf"/>
</dbReference>
<dbReference type="EMBL" id="KZ678373">
    <property type="protein sequence ID" value="PSS03751.1"/>
    <property type="molecule type" value="Genomic_DNA"/>
</dbReference>
<dbReference type="SUPFAM" id="SSF52113">
    <property type="entry name" value="BRCT domain"/>
    <property type="match status" value="1"/>
</dbReference>
<feature type="region of interest" description="Disordered" evidence="1">
    <location>
        <begin position="126"/>
        <end position="169"/>
    </location>
</feature>
<feature type="region of interest" description="Disordered" evidence="1">
    <location>
        <begin position="417"/>
        <end position="436"/>
    </location>
</feature>
<reference evidence="3 4" key="1">
    <citation type="journal article" date="2018" name="Mycol. Prog.">
        <title>Coniella lustricola, a new species from submerged detritus.</title>
        <authorList>
            <person name="Raudabaugh D.B."/>
            <person name="Iturriaga T."/>
            <person name="Carver A."/>
            <person name="Mondo S."/>
            <person name="Pangilinan J."/>
            <person name="Lipzen A."/>
            <person name="He G."/>
            <person name="Amirebrahimi M."/>
            <person name="Grigoriev I.V."/>
            <person name="Miller A.N."/>
        </authorList>
    </citation>
    <scope>NUCLEOTIDE SEQUENCE [LARGE SCALE GENOMIC DNA]</scope>
    <source>
        <strain evidence="3 4">B22-T-1</strain>
    </source>
</reference>
<evidence type="ECO:0000256" key="1">
    <source>
        <dbReference type="SAM" id="MobiDB-lite"/>
    </source>
</evidence>
<feature type="compositionally biased region" description="Acidic residues" evidence="1">
    <location>
        <begin position="128"/>
        <end position="143"/>
    </location>
</feature>
<feature type="compositionally biased region" description="Polar residues" evidence="1">
    <location>
        <begin position="427"/>
        <end position="436"/>
    </location>
</feature>
<evidence type="ECO:0000313" key="3">
    <source>
        <dbReference type="EMBL" id="PSS03751.1"/>
    </source>
</evidence>
<accession>A0A2T3AMT1</accession>
<dbReference type="CDD" id="cd00027">
    <property type="entry name" value="BRCT"/>
    <property type="match status" value="1"/>
</dbReference>
<dbReference type="PROSITE" id="PS50172">
    <property type="entry name" value="BRCT"/>
    <property type="match status" value="1"/>
</dbReference>
<name>A0A2T3AMT1_9PEZI</name>
<dbReference type="STRING" id="2025994.A0A2T3AMT1"/>
<proteinExistence type="predicted"/>